<dbReference type="PANTHER" id="PTHR14614">
    <property type="entry name" value="HEPATOCELLULAR CARCINOMA-ASSOCIATED ANTIGEN"/>
    <property type="match status" value="1"/>
</dbReference>
<proteinExistence type="predicted"/>
<dbReference type="GO" id="GO:0005737">
    <property type="term" value="C:cytoplasm"/>
    <property type="evidence" value="ECO:0007669"/>
    <property type="project" value="TreeGrafter"/>
</dbReference>
<evidence type="ECO:0000313" key="2">
    <source>
        <dbReference type="Proteomes" id="UP001217754"/>
    </source>
</evidence>
<dbReference type="PANTHER" id="PTHR14614:SF130">
    <property type="entry name" value="PROTEIN-LYSINE N-METHYLTRANSFERASE EEF2KMT"/>
    <property type="match status" value="1"/>
</dbReference>
<dbReference type="GeneID" id="85224747"/>
<name>A0AAF0EZY1_9BASI</name>
<dbReference type="AlphaFoldDB" id="A0AAF0EZY1"/>
<keyword evidence="2" id="KW-1185">Reference proteome</keyword>
<dbReference type="EMBL" id="CP119958">
    <property type="protein sequence ID" value="WFD38150.1"/>
    <property type="molecule type" value="Genomic_DNA"/>
</dbReference>
<evidence type="ECO:0000313" key="1">
    <source>
        <dbReference type="EMBL" id="WFD38150.1"/>
    </source>
</evidence>
<organism evidence="1 2">
    <name type="scientific">Malassezia japonica</name>
    <dbReference type="NCBI Taxonomy" id="223818"/>
    <lineage>
        <taxon>Eukaryota</taxon>
        <taxon>Fungi</taxon>
        <taxon>Dikarya</taxon>
        <taxon>Basidiomycota</taxon>
        <taxon>Ustilaginomycotina</taxon>
        <taxon>Malasseziomycetes</taxon>
        <taxon>Malasseziales</taxon>
        <taxon>Malasseziaceae</taxon>
        <taxon>Malassezia</taxon>
    </lineage>
</organism>
<dbReference type="RefSeq" id="XP_060121047.1">
    <property type="nucleotide sequence ID" value="XM_060265064.1"/>
</dbReference>
<dbReference type="SUPFAM" id="SSF53335">
    <property type="entry name" value="S-adenosyl-L-methionine-dependent methyltransferases"/>
    <property type="match status" value="1"/>
</dbReference>
<dbReference type="InterPro" id="IPR029063">
    <property type="entry name" value="SAM-dependent_MTases_sf"/>
</dbReference>
<protein>
    <submittedName>
        <fullName evidence="1">Uncharacterized protein</fullName>
    </submittedName>
</protein>
<gene>
    <name evidence="1" type="ORF">MJAP1_001098</name>
</gene>
<dbReference type="Pfam" id="PF10294">
    <property type="entry name" value="Methyltransf_16"/>
    <property type="match status" value="1"/>
</dbReference>
<dbReference type="Proteomes" id="UP001217754">
    <property type="component" value="Chromosome 1"/>
</dbReference>
<dbReference type="GO" id="GO:0008757">
    <property type="term" value="F:S-adenosylmethionine-dependent methyltransferase activity"/>
    <property type="evidence" value="ECO:0007669"/>
    <property type="project" value="UniProtKB-ARBA"/>
</dbReference>
<accession>A0AAF0EZY1</accession>
<dbReference type="Gene3D" id="3.40.50.150">
    <property type="entry name" value="Vaccinia Virus protein VP39"/>
    <property type="match status" value="1"/>
</dbReference>
<reference evidence="1" key="1">
    <citation type="submission" date="2023-03" db="EMBL/GenBank/DDBJ databases">
        <title>Mating type loci evolution in Malassezia.</title>
        <authorList>
            <person name="Coelho M.A."/>
        </authorList>
    </citation>
    <scope>NUCLEOTIDE SEQUENCE</scope>
    <source>
        <strain evidence="1">CBS 9431</strain>
    </source>
</reference>
<sequence length="379" mass="41640">MEAARRSAQQQLCLAYNARLVPNSPLFPWPDARRLLAAQEGLDEALFGDVQGAEATEEYDRAFLKHLVARTERAISNASEDDEAYLGVPRQDWAVNEALLERYVELVSLPQNVTVCGLPVPKAIYMRHYFPVPNAPAHPVFGPCDAVTLREEGVAISMGTTGLKTWEASFRLGAHIVQEQEQWCRDGERIVELGSGAGFLGMLCARLLQQHHTQAELYLTDVAGNVMDRLRETAQINDMHANPHVHLEALNWLDVADAASDAAALLREANATRVIAADVVYDPALVGPLTDALRAALLGDGHHTDAKPFALVSSTVRNPTTYQSFLDALHERGMQWHTVDPGTPAWPQQDREPLPLFPSAHDPELGGKVSIVHIQLVAQ</sequence>
<dbReference type="InterPro" id="IPR019410">
    <property type="entry name" value="Methyltransf_16"/>
</dbReference>